<comment type="similarity">
    <text evidence="2">Belongs to the auxin efflux carrier (TC 2.A.69) family.</text>
</comment>
<sequence length="315" mass="34162">MFVEVLLFTLSVTAPIFLWLLLGGVLKVLGLLNEQWISRGSWFVFYVSLPVLMFTSMVRKPIAEVFEPTLLIVCLICTFSILALSRWWSTASRLTPEDATVMQQGALRGNLGIIGILLCLHAYGDGVLTQVSLLMAMMTIVYNVVSVYIFVDGLNEGRLNLKLLFVSLMKNPLIVAILASLPVAFASVRIPPEVFQWTDGFVTVTLPIALICIGGTLSYRSVKNDVKLLLKTASLKLVLMPVIGILLVLLMGVQGQPLGVVFLLMASPTAAASFVMTKAYGGNAALAANIVVFTTLGSLLTISLGVFVLTYLQLM</sequence>
<keyword evidence="5 8" id="KW-0812">Transmembrane</keyword>
<dbReference type="GO" id="GO:0005886">
    <property type="term" value="C:plasma membrane"/>
    <property type="evidence" value="ECO:0007669"/>
    <property type="project" value="UniProtKB-SubCell"/>
</dbReference>
<dbReference type="PANTHER" id="PTHR36838:SF4">
    <property type="entry name" value="AUXIN EFFLUX CARRIER FAMILY PROTEIN"/>
    <property type="match status" value="1"/>
</dbReference>
<evidence type="ECO:0000256" key="2">
    <source>
        <dbReference type="ARBA" id="ARBA00010145"/>
    </source>
</evidence>
<accession>A0A9E5JU25</accession>
<comment type="caution">
    <text evidence="9">The sequence shown here is derived from an EMBL/GenBank/DDBJ whole genome shotgun (WGS) entry which is preliminary data.</text>
</comment>
<evidence type="ECO:0000313" key="10">
    <source>
        <dbReference type="Proteomes" id="UP000787472"/>
    </source>
</evidence>
<evidence type="ECO:0000256" key="6">
    <source>
        <dbReference type="ARBA" id="ARBA00022989"/>
    </source>
</evidence>
<dbReference type="Pfam" id="PF03547">
    <property type="entry name" value="Mem_trans"/>
    <property type="match status" value="1"/>
</dbReference>
<evidence type="ECO:0000256" key="3">
    <source>
        <dbReference type="ARBA" id="ARBA00022448"/>
    </source>
</evidence>
<dbReference type="RefSeq" id="WP_167183993.1">
    <property type="nucleotide sequence ID" value="NZ_JAAONZ010000004.1"/>
</dbReference>
<keyword evidence="3" id="KW-0813">Transport</keyword>
<feature type="transmembrane region" description="Helical" evidence="8">
    <location>
        <begin position="6"/>
        <end position="29"/>
    </location>
</feature>
<evidence type="ECO:0000256" key="8">
    <source>
        <dbReference type="SAM" id="Phobius"/>
    </source>
</evidence>
<feature type="transmembrane region" description="Helical" evidence="8">
    <location>
        <begin position="65"/>
        <end position="84"/>
    </location>
</feature>
<feature type="transmembrane region" description="Helical" evidence="8">
    <location>
        <begin position="130"/>
        <end position="151"/>
    </location>
</feature>
<organism evidence="9 10">
    <name type="scientific">Pseudomaricurvus hydrocarbonicus</name>
    <dbReference type="NCBI Taxonomy" id="1470433"/>
    <lineage>
        <taxon>Bacteria</taxon>
        <taxon>Pseudomonadati</taxon>
        <taxon>Pseudomonadota</taxon>
        <taxon>Gammaproteobacteria</taxon>
        <taxon>Cellvibrionales</taxon>
        <taxon>Cellvibrionaceae</taxon>
        <taxon>Pseudomaricurvus</taxon>
    </lineage>
</organism>
<name>A0A9E5JU25_9GAMM</name>
<feature type="transmembrane region" description="Helical" evidence="8">
    <location>
        <begin position="41"/>
        <end position="59"/>
    </location>
</feature>
<feature type="transmembrane region" description="Helical" evidence="8">
    <location>
        <begin position="105"/>
        <end position="124"/>
    </location>
</feature>
<feature type="transmembrane region" description="Helical" evidence="8">
    <location>
        <begin position="234"/>
        <end position="253"/>
    </location>
</feature>
<evidence type="ECO:0000256" key="4">
    <source>
        <dbReference type="ARBA" id="ARBA00022475"/>
    </source>
</evidence>
<dbReference type="Gene3D" id="1.20.1530.20">
    <property type="match status" value="1"/>
</dbReference>
<reference evidence="9" key="1">
    <citation type="submission" date="2020-03" db="EMBL/GenBank/DDBJ databases">
        <authorList>
            <person name="Guo F."/>
        </authorList>
    </citation>
    <scope>NUCLEOTIDE SEQUENCE</scope>
    <source>
        <strain evidence="9">JCM 30134</strain>
    </source>
</reference>
<keyword evidence="7 8" id="KW-0472">Membrane</keyword>
<feature type="transmembrane region" description="Helical" evidence="8">
    <location>
        <begin position="163"/>
        <end position="188"/>
    </location>
</feature>
<dbReference type="InterPro" id="IPR038770">
    <property type="entry name" value="Na+/solute_symporter_sf"/>
</dbReference>
<protein>
    <submittedName>
        <fullName evidence="9">AEC family transporter</fullName>
    </submittedName>
</protein>
<evidence type="ECO:0000256" key="1">
    <source>
        <dbReference type="ARBA" id="ARBA00004651"/>
    </source>
</evidence>
<evidence type="ECO:0000256" key="7">
    <source>
        <dbReference type="ARBA" id="ARBA00023136"/>
    </source>
</evidence>
<dbReference type="EMBL" id="JAAONZ010000004">
    <property type="protein sequence ID" value="NHO65314.1"/>
    <property type="molecule type" value="Genomic_DNA"/>
</dbReference>
<evidence type="ECO:0000256" key="5">
    <source>
        <dbReference type="ARBA" id="ARBA00022692"/>
    </source>
</evidence>
<gene>
    <name evidence="9" type="ORF">G8770_07135</name>
</gene>
<dbReference type="AlphaFoldDB" id="A0A9E5JU25"/>
<evidence type="ECO:0000313" key="9">
    <source>
        <dbReference type="EMBL" id="NHO65314.1"/>
    </source>
</evidence>
<dbReference type="PANTHER" id="PTHR36838">
    <property type="entry name" value="AUXIN EFFLUX CARRIER FAMILY PROTEIN"/>
    <property type="match status" value="1"/>
</dbReference>
<keyword evidence="4" id="KW-1003">Cell membrane</keyword>
<dbReference type="Proteomes" id="UP000787472">
    <property type="component" value="Unassembled WGS sequence"/>
</dbReference>
<feature type="transmembrane region" description="Helical" evidence="8">
    <location>
        <begin position="259"/>
        <end position="277"/>
    </location>
</feature>
<comment type="subcellular location">
    <subcellularLocation>
        <location evidence="1">Cell membrane</location>
        <topology evidence="1">Multi-pass membrane protein</topology>
    </subcellularLocation>
</comment>
<dbReference type="InterPro" id="IPR004776">
    <property type="entry name" value="Mem_transp_PIN-like"/>
</dbReference>
<dbReference type="GO" id="GO:0055085">
    <property type="term" value="P:transmembrane transport"/>
    <property type="evidence" value="ECO:0007669"/>
    <property type="project" value="InterPro"/>
</dbReference>
<feature type="transmembrane region" description="Helical" evidence="8">
    <location>
        <begin position="200"/>
        <end position="222"/>
    </location>
</feature>
<proteinExistence type="inferred from homology"/>
<feature type="transmembrane region" description="Helical" evidence="8">
    <location>
        <begin position="284"/>
        <end position="312"/>
    </location>
</feature>
<keyword evidence="6 8" id="KW-1133">Transmembrane helix</keyword>
<keyword evidence="10" id="KW-1185">Reference proteome</keyword>